<accession>A0A9P6HEJ1</accession>
<organism evidence="2 3">
    <name type="scientific">Thelephora terrestris</name>
    <dbReference type="NCBI Taxonomy" id="56493"/>
    <lineage>
        <taxon>Eukaryota</taxon>
        <taxon>Fungi</taxon>
        <taxon>Dikarya</taxon>
        <taxon>Basidiomycota</taxon>
        <taxon>Agaricomycotina</taxon>
        <taxon>Agaricomycetes</taxon>
        <taxon>Thelephorales</taxon>
        <taxon>Thelephoraceae</taxon>
        <taxon>Thelephora</taxon>
    </lineage>
</organism>
<comment type="caution">
    <text evidence="2">The sequence shown here is derived from an EMBL/GenBank/DDBJ whole genome shotgun (WGS) entry which is preliminary data.</text>
</comment>
<name>A0A9P6HEJ1_9AGAM</name>
<gene>
    <name evidence="2" type="ORF">BJ322DRAFT_1020699</name>
</gene>
<evidence type="ECO:0000256" key="1">
    <source>
        <dbReference type="SAM" id="MobiDB-lite"/>
    </source>
</evidence>
<feature type="region of interest" description="Disordered" evidence="1">
    <location>
        <begin position="175"/>
        <end position="222"/>
    </location>
</feature>
<dbReference type="Proteomes" id="UP000736335">
    <property type="component" value="Unassembled WGS sequence"/>
</dbReference>
<feature type="compositionally biased region" description="Polar residues" evidence="1">
    <location>
        <begin position="182"/>
        <end position="195"/>
    </location>
</feature>
<dbReference type="AlphaFoldDB" id="A0A9P6HEJ1"/>
<dbReference type="EMBL" id="WIUZ02000007">
    <property type="protein sequence ID" value="KAF9785104.1"/>
    <property type="molecule type" value="Genomic_DNA"/>
</dbReference>
<evidence type="ECO:0000313" key="3">
    <source>
        <dbReference type="Proteomes" id="UP000736335"/>
    </source>
</evidence>
<reference evidence="2" key="1">
    <citation type="journal article" date="2020" name="Nat. Commun.">
        <title>Large-scale genome sequencing of mycorrhizal fungi provides insights into the early evolution of symbiotic traits.</title>
        <authorList>
            <person name="Miyauchi S."/>
            <person name="Kiss E."/>
            <person name="Kuo A."/>
            <person name="Drula E."/>
            <person name="Kohler A."/>
            <person name="Sanchez-Garcia M."/>
            <person name="Morin E."/>
            <person name="Andreopoulos B."/>
            <person name="Barry K.W."/>
            <person name="Bonito G."/>
            <person name="Buee M."/>
            <person name="Carver A."/>
            <person name="Chen C."/>
            <person name="Cichocki N."/>
            <person name="Clum A."/>
            <person name="Culley D."/>
            <person name="Crous P.W."/>
            <person name="Fauchery L."/>
            <person name="Girlanda M."/>
            <person name="Hayes R.D."/>
            <person name="Keri Z."/>
            <person name="LaButti K."/>
            <person name="Lipzen A."/>
            <person name="Lombard V."/>
            <person name="Magnuson J."/>
            <person name="Maillard F."/>
            <person name="Murat C."/>
            <person name="Nolan M."/>
            <person name="Ohm R.A."/>
            <person name="Pangilinan J."/>
            <person name="Pereira M.F."/>
            <person name="Perotto S."/>
            <person name="Peter M."/>
            <person name="Pfister S."/>
            <person name="Riley R."/>
            <person name="Sitrit Y."/>
            <person name="Stielow J.B."/>
            <person name="Szollosi G."/>
            <person name="Zifcakova L."/>
            <person name="Stursova M."/>
            <person name="Spatafora J.W."/>
            <person name="Tedersoo L."/>
            <person name="Vaario L.M."/>
            <person name="Yamada A."/>
            <person name="Yan M."/>
            <person name="Wang P."/>
            <person name="Xu J."/>
            <person name="Bruns T."/>
            <person name="Baldrian P."/>
            <person name="Vilgalys R."/>
            <person name="Dunand C."/>
            <person name="Henrissat B."/>
            <person name="Grigoriev I.V."/>
            <person name="Hibbett D."/>
            <person name="Nagy L.G."/>
            <person name="Martin F.M."/>
        </authorList>
    </citation>
    <scope>NUCLEOTIDE SEQUENCE</scope>
    <source>
        <strain evidence="2">UH-Tt-Lm1</strain>
    </source>
</reference>
<sequence length="261" mass="29011">MSSPVTEQGVFVGSIIRRECWCKSAAKHPVYSSVFSSFLQFTHTAVHAYKFCFRKTAQRSADELTGGGQSFSLPVLASSLVGVRAPPSFLSGWWLWDTFICTPMSSRRNGRPLACGCRPPPETPLKSRQTPEASIRWAMSYLRAYRHPSTRFTGVAHCLEVEHPTAVILVVNEDSPVAPSPRSKTSEWQSSSTTPEDGGATDGGRHYEPQSEERRFAGPRLTKKHKEEAAVVLWVISYYPASTWKGTCVRQDGLKCKNIEL</sequence>
<feature type="compositionally biased region" description="Basic and acidic residues" evidence="1">
    <location>
        <begin position="203"/>
        <end position="216"/>
    </location>
</feature>
<protein>
    <submittedName>
        <fullName evidence="2">Uncharacterized protein</fullName>
    </submittedName>
</protein>
<evidence type="ECO:0000313" key="2">
    <source>
        <dbReference type="EMBL" id="KAF9785104.1"/>
    </source>
</evidence>
<reference evidence="2" key="2">
    <citation type="submission" date="2020-11" db="EMBL/GenBank/DDBJ databases">
        <authorList>
            <consortium name="DOE Joint Genome Institute"/>
            <person name="Kuo A."/>
            <person name="Miyauchi S."/>
            <person name="Kiss E."/>
            <person name="Drula E."/>
            <person name="Kohler A."/>
            <person name="Sanchez-Garcia M."/>
            <person name="Andreopoulos B."/>
            <person name="Barry K.W."/>
            <person name="Bonito G."/>
            <person name="Buee M."/>
            <person name="Carver A."/>
            <person name="Chen C."/>
            <person name="Cichocki N."/>
            <person name="Clum A."/>
            <person name="Culley D."/>
            <person name="Crous P.W."/>
            <person name="Fauchery L."/>
            <person name="Girlanda M."/>
            <person name="Hayes R."/>
            <person name="Keri Z."/>
            <person name="Labutti K."/>
            <person name="Lipzen A."/>
            <person name="Lombard V."/>
            <person name="Magnuson J."/>
            <person name="Maillard F."/>
            <person name="Morin E."/>
            <person name="Murat C."/>
            <person name="Nolan M."/>
            <person name="Ohm R."/>
            <person name="Pangilinan J."/>
            <person name="Pereira M."/>
            <person name="Perotto S."/>
            <person name="Peter M."/>
            <person name="Riley R."/>
            <person name="Sitrit Y."/>
            <person name="Stielow B."/>
            <person name="Szollosi G."/>
            <person name="Zifcakova L."/>
            <person name="Stursova M."/>
            <person name="Spatafora J.W."/>
            <person name="Tedersoo L."/>
            <person name="Vaario L.-M."/>
            <person name="Yamada A."/>
            <person name="Yan M."/>
            <person name="Wang P."/>
            <person name="Xu J."/>
            <person name="Bruns T."/>
            <person name="Baldrian P."/>
            <person name="Vilgalys R."/>
            <person name="Henrissat B."/>
            <person name="Grigoriev I.V."/>
            <person name="Hibbett D."/>
            <person name="Nagy L.G."/>
            <person name="Martin F.M."/>
        </authorList>
    </citation>
    <scope>NUCLEOTIDE SEQUENCE</scope>
    <source>
        <strain evidence="2">UH-Tt-Lm1</strain>
    </source>
</reference>
<keyword evidence="3" id="KW-1185">Reference proteome</keyword>
<proteinExistence type="predicted"/>